<dbReference type="RefSeq" id="WP_086728628.1">
    <property type="nucleotide sequence ID" value="NZ_MUBM01000249.1"/>
</dbReference>
<accession>A0ABV1WHR3</accession>
<gene>
    <name evidence="4" type="ORF">ABT317_43865</name>
</gene>
<dbReference type="InterPro" id="IPR050191">
    <property type="entry name" value="ATP-dep_DNA_ligase"/>
</dbReference>
<dbReference type="PANTHER" id="PTHR45674">
    <property type="entry name" value="DNA LIGASE 1/3 FAMILY MEMBER"/>
    <property type="match status" value="1"/>
</dbReference>
<dbReference type="Pfam" id="PF01068">
    <property type="entry name" value="DNA_ligase_A_M"/>
    <property type="match status" value="1"/>
</dbReference>
<dbReference type="PANTHER" id="PTHR45674:SF4">
    <property type="entry name" value="DNA LIGASE 1"/>
    <property type="match status" value="1"/>
</dbReference>
<organism evidence="4 5">
    <name type="scientific">Streptomyces carpinensis</name>
    <dbReference type="NCBI Taxonomy" id="66369"/>
    <lineage>
        <taxon>Bacteria</taxon>
        <taxon>Bacillati</taxon>
        <taxon>Actinomycetota</taxon>
        <taxon>Actinomycetes</taxon>
        <taxon>Kitasatosporales</taxon>
        <taxon>Streptomycetaceae</taxon>
        <taxon>Streptomyces</taxon>
    </lineage>
</organism>
<comment type="caution">
    <text evidence="4">The sequence shown here is derived from an EMBL/GenBank/DDBJ whole genome shotgun (WGS) entry which is preliminary data.</text>
</comment>
<evidence type="ECO:0000259" key="3">
    <source>
        <dbReference type="PROSITE" id="PS50160"/>
    </source>
</evidence>
<proteinExistence type="inferred from homology"/>
<dbReference type="CDD" id="cd07906">
    <property type="entry name" value="Adenylation_DNA_ligase_LigD_LigC"/>
    <property type="match status" value="1"/>
</dbReference>
<feature type="domain" description="ATP-dependent DNA ligase family profile" evidence="3">
    <location>
        <begin position="121"/>
        <end position="211"/>
    </location>
</feature>
<evidence type="ECO:0000313" key="5">
    <source>
        <dbReference type="Proteomes" id="UP001458415"/>
    </source>
</evidence>
<reference evidence="4 5" key="1">
    <citation type="submission" date="2024-06" db="EMBL/GenBank/DDBJ databases">
        <title>The Natural Products Discovery Center: Release of the First 8490 Sequenced Strains for Exploring Actinobacteria Biosynthetic Diversity.</title>
        <authorList>
            <person name="Kalkreuter E."/>
            <person name="Kautsar S.A."/>
            <person name="Yang D."/>
            <person name="Bader C.D."/>
            <person name="Teijaro C.N."/>
            <person name="Fluegel L."/>
            <person name="Davis C.M."/>
            <person name="Simpson J.R."/>
            <person name="Lauterbach L."/>
            <person name="Steele A.D."/>
            <person name="Gui C."/>
            <person name="Meng S."/>
            <person name="Li G."/>
            <person name="Viehrig K."/>
            <person name="Ye F."/>
            <person name="Su P."/>
            <person name="Kiefer A.F."/>
            <person name="Nichols A."/>
            <person name="Cepeda A.J."/>
            <person name="Yan W."/>
            <person name="Fan B."/>
            <person name="Jiang Y."/>
            <person name="Adhikari A."/>
            <person name="Zheng C.-J."/>
            <person name="Schuster L."/>
            <person name="Cowan T.M."/>
            <person name="Smanski M.J."/>
            <person name="Chevrette M.G."/>
            <person name="De Carvalho L.P.S."/>
            <person name="Shen B."/>
        </authorList>
    </citation>
    <scope>NUCLEOTIDE SEQUENCE [LARGE SCALE GENOMIC DNA]</scope>
    <source>
        <strain evidence="4 5">NPDC000634</strain>
    </source>
</reference>
<protein>
    <recommendedName>
        <fullName evidence="3">ATP-dependent DNA ligase family profile domain-containing protein</fullName>
    </recommendedName>
</protein>
<keyword evidence="5" id="KW-1185">Reference proteome</keyword>
<dbReference type="EMBL" id="JBEPCU010001480">
    <property type="protein sequence ID" value="MER6983713.1"/>
    <property type="molecule type" value="Genomic_DNA"/>
</dbReference>
<evidence type="ECO:0000313" key="4">
    <source>
        <dbReference type="EMBL" id="MER6983713.1"/>
    </source>
</evidence>
<dbReference type="SUPFAM" id="SSF56091">
    <property type="entry name" value="DNA ligase/mRNA capping enzyme, catalytic domain"/>
    <property type="match status" value="1"/>
</dbReference>
<comment type="similarity">
    <text evidence="1">Belongs to the ATP-dependent DNA ligase family.</text>
</comment>
<dbReference type="Gene3D" id="3.30.1490.70">
    <property type="match status" value="1"/>
</dbReference>
<name>A0ABV1WHR3_9ACTN</name>
<dbReference type="Proteomes" id="UP001458415">
    <property type="component" value="Unassembled WGS sequence"/>
</dbReference>
<keyword evidence="2" id="KW-0436">Ligase</keyword>
<evidence type="ECO:0000256" key="2">
    <source>
        <dbReference type="ARBA" id="ARBA00022598"/>
    </source>
</evidence>
<dbReference type="InterPro" id="IPR012310">
    <property type="entry name" value="DNA_ligase_ATP-dep_cent"/>
</dbReference>
<evidence type="ECO:0000256" key="1">
    <source>
        <dbReference type="ARBA" id="ARBA00007572"/>
    </source>
</evidence>
<dbReference type="Gene3D" id="3.30.470.30">
    <property type="entry name" value="DNA ligase/mRNA capping enzyme"/>
    <property type="match status" value="1"/>
</dbReference>
<sequence length="217" mass="23773">MSTYPLAGPAQARELPPLSPMLAMIGSLPPPETEGEFAYETLWNGARTLVHLPADGTVRLVSATGLDTTSQYPELRALAGLLPAPEAVLDGEIVVLDDQGRPSVERLQQRMSLHHPAAVDRARQDLPAWMVIYDVLYLGEPVIQLPYTARRDLLDDLGLPAHGVIVPAAWPSMADEAMENSRREGFDGIVAKRFTSPYLPGRRTRDWIKIKHLAPAG</sequence>
<dbReference type="PROSITE" id="PS50160">
    <property type="entry name" value="DNA_LIGASE_A3"/>
    <property type="match status" value="1"/>
</dbReference>